<gene>
    <name evidence="2" type="ORF">MENT_LOCUS26716</name>
</gene>
<dbReference type="PANTHER" id="PTHR23021">
    <property type="entry name" value="SERPENTINE RECEPTOR, CLASS T"/>
    <property type="match status" value="1"/>
</dbReference>
<dbReference type="SUPFAM" id="SSF81321">
    <property type="entry name" value="Family A G protein-coupled receptor-like"/>
    <property type="match status" value="1"/>
</dbReference>
<reference evidence="2 3" key="1">
    <citation type="submission" date="2020-08" db="EMBL/GenBank/DDBJ databases">
        <authorList>
            <person name="Koutsovoulos G."/>
            <person name="Danchin GJ E."/>
        </authorList>
    </citation>
    <scope>NUCLEOTIDE SEQUENCE [LARGE SCALE GENOMIC DNA]</scope>
</reference>
<evidence type="ECO:0000256" key="1">
    <source>
        <dbReference type="SAM" id="Phobius"/>
    </source>
</evidence>
<protein>
    <submittedName>
        <fullName evidence="2">Uncharacterized protein</fullName>
    </submittedName>
</protein>
<feature type="transmembrane region" description="Helical" evidence="1">
    <location>
        <begin position="154"/>
        <end position="172"/>
    </location>
</feature>
<dbReference type="InterPro" id="IPR019425">
    <property type="entry name" value="7TM_GPCR_serpentine_rcpt_Srt"/>
</dbReference>
<feature type="transmembrane region" description="Helical" evidence="1">
    <location>
        <begin position="74"/>
        <end position="96"/>
    </location>
</feature>
<evidence type="ECO:0000313" key="2">
    <source>
        <dbReference type="EMBL" id="CAD2175013.1"/>
    </source>
</evidence>
<sequence length="376" mass="42779">MYSLYHLIFDYTAWETQFNCSIIDVDSVPLERRQKHWIVSYVTIVLCVIIYLLYIPCMYSLWKQQKDGNPCYRILLYCGVMDFGILWSLGILAPILALNGSVYCTNPLITFITGATNDFFYSCEMSASTLLALNRCMDILCSELTQILFEGNRVWIWLGATTIYGFYWLFFVNPSLFNSIYFAYFFNPYQGYIAADEYHPLTHTLHDWIIGGSVPVIYILFLIGIRWKMRGAVGGLGITKLQMMSFIQVLILSFIHLVGCSLYVLMQMIPVTESLIILAEFVWFINHGISPFIFLCINRTIRNDCILLFYKIFEPSRVTQVHGVTVLRSRSDGGGGAGALPPHSGSQRSAAVTKVSPGILPPQVGNIVTNREIERF</sequence>
<dbReference type="EMBL" id="CAJEWN010000246">
    <property type="protein sequence ID" value="CAD2175013.1"/>
    <property type="molecule type" value="Genomic_DNA"/>
</dbReference>
<feature type="transmembrane region" description="Helical" evidence="1">
    <location>
        <begin position="208"/>
        <end position="225"/>
    </location>
</feature>
<keyword evidence="1" id="KW-0472">Membrane</keyword>
<dbReference type="Proteomes" id="UP000580250">
    <property type="component" value="Unassembled WGS sequence"/>
</dbReference>
<keyword evidence="1" id="KW-1133">Transmembrane helix</keyword>
<dbReference type="PANTHER" id="PTHR23021:SF11">
    <property type="entry name" value="SERPENTINE RECEPTOR, CLASS T"/>
    <property type="match status" value="1"/>
</dbReference>
<keyword evidence="1" id="KW-0812">Transmembrane</keyword>
<evidence type="ECO:0000313" key="3">
    <source>
        <dbReference type="Proteomes" id="UP000580250"/>
    </source>
</evidence>
<dbReference type="Pfam" id="PF10321">
    <property type="entry name" value="7TM_GPCR_Srt"/>
    <property type="match status" value="1"/>
</dbReference>
<dbReference type="OrthoDB" id="5873245at2759"/>
<dbReference type="Gene3D" id="1.20.1070.10">
    <property type="entry name" value="Rhodopsin 7-helix transmembrane proteins"/>
    <property type="match status" value="1"/>
</dbReference>
<feature type="transmembrane region" description="Helical" evidence="1">
    <location>
        <begin position="38"/>
        <end position="62"/>
    </location>
</feature>
<proteinExistence type="predicted"/>
<feature type="transmembrane region" description="Helical" evidence="1">
    <location>
        <begin position="275"/>
        <end position="297"/>
    </location>
</feature>
<organism evidence="2 3">
    <name type="scientific">Meloidogyne enterolobii</name>
    <name type="common">Root-knot nematode worm</name>
    <name type="synonym">Meloidogyne mayaguensis</name>
    <dbReference type="NCBI Taxonomy" id="390850"/>
    <lineage>
        <taxon>Eukaryota</taxon>
        <taxon>Metazoa</taxon>
        <taxon>Ecdysozoa</taxon>
        <taxon>Nematoda</taxon>
        <taxon>Chromadorea</taxon>
        <taxon>Rhabditida</taxon>
        <taxon>Tylenchina</taxon>
        <taxon>Tylenchomorpha</taxon>
        <taxon>Tylenchoidea</taxon>
        <taxon>Meloidogynidae</taxon>
        <taxon>Meloidogyninae</taxon>
        <taxon>Meloidogyne</taxon>
    </lineage>
</organism>
<feature type="transmembrane region" description="Helical" evidence="1">
    <location>
        <begin position="108"/>
        <end position="133"/>
    </location>
</feature>
<name>A0A6V7VJH1_MELEN</name>
<accession>A0A6V7VJH1</accession>
<dbReference type="AlphaFoldDB" id="A0A6V7VJH1"/>
<feature type="transmembrane region" description="Helical" evidence="1">
    <location>
        <begin position="246"/>
        <end position="269"/>
    </location>
</feature>
<comment type="caution">
    <text evidence="2">The sequence shown here is derived from an EMBL/GenBank/DDBJ whole genome shotgun (WGS) entry which is preliminary data.</text>
</comment>